<dbReference type="AlphaFoldDB" id="A0A843XFA2"/>
<reference evidence="1" key="1">
    <citation type="submission" date="2017-07" db="EMBL/GenBank/DDBJ databases">
        <title>Taro Niue Genome Assembly and Annotation.</title>
        <authorList>
            <person name="Atibalentja N."/>
            <person name="Keating K."/>
            <person name="Fields C.J."/>
        </authorList>
    </citation>
    <scope>NUCLEOTIDE SEQUENCE</scope>
    <source>
        <strain evidence="1">Niue_2</strain>
        <tissue evidence="1">Leaf</tissue>
    </source>
</reference>
<dbReference type="Proteomes" id="UP000652761">
    <property type="component" value="Unassembled WGS sequence"/>
</dbReference>
<organism evidence="1 2">
    <name type="scientific">Colocasia esculenta</name>
    <name type="common">Wild taro</name>
    <name type="synonym">Arum esculentum</name>
    <dbReference type="NCBI Taxonomy" id="4460"/>
    <lineage>
        <taxon>Eukaryota</taxon>
        <taxon>Viridiplantae</taxon>
        <taxon>Streptophyta</taxon>
        <taxon>Embryophyta</taxon>
        <taxon>Tracheophyta</taxon>
        <taxon>Spermatophyta</taxon>
        <taxon>Magnoliopsida</taxon>
        <taxon>Liliopsida</taxon>
        <taxon>Araceae</taxon>
        <taxon>Aroideae</taxon>
        <taxon>Colocasieae</taxon>
        <taxon>Colocasia</taxon>
    </lineage>
</organism>
<evidence type="ECO:0000313" key="2">
    <source>
        <dbReference type="Proteomes" id="UP000652761"/>
    </source>
</evidence>
<keyword evidence="2" id="KW-1185">Reference proteome</keyword>
<evidence type="ECO:0000313" key="1">
    <source>
        <dbReference type="EMBL" id="MQM18188.1"/>
    </source>
</evidence>
<proteinExistence type="predicted"/>
<protein>
    <submittedName>
        <fullName evidence="1">Uncharacterized protein</fullName>
    </submittedName>
</protein>
<dbReference type="EMBL" id="NMUH01008023">
    <property type="protein sequence ID" value="MQM18188.1"/>
    <property type="molecule type" value="Genomic_DNA"/>
</dbReference>
<comment type="caution">
    <text evidence="1">The sequence shown here is derived from an EMBL/GenBank/DDBJ whole genome shotgun (WGS) entry which is preliminary data.</text>
</comment>
<accession>A0A843XFA2</accession>
<name>A0A843XFA2_COLES</name>
<sequence length="222" mass="25018">MPLGFSWDVVEGCGGEGSCCLFPASALFLLRPADQPAVGCFQRLIPMSNLIRNGVGNRPKGNPVHSLRLRRVDLSPLEGDRDLVTFWFRRQPPDGRIQCVAFYLKATVLRMVDGDDKNDMGYLYEAMDHTKMELRQSLPRDYKSGYYLNPRLMNASNNAHVDSKGLQGTLNVIGRLSMTPEKRLEAELQLLNSKVKFISMPMLSKAAEAIASAMRQRDRVRR</sequence>
<gene>
    <name evidence="1" type="ORF">Taro_051177</name>
</gene>